<proteinExistence type="predicted"/>
<feature type="non-terminal residue" evidence="1">
    <location>
        <position position="1"/>
    </location>
</feature>
<organism evidence="1 2">
    <name type="scientific">Marinobacter adhaerens</name>
    <dbReference type="NCBI Taxonomy" id="1033846"/>
    <lineage>
        <taxon>Bacteria</taxon>
        <taxon>Pseudomonadati</taxon>
        <taxon>Pseudomonadota</taxon>
        <taxon>Gammaproteobacteria</taxon>
        <taxon>Pseudomonadales</taxon>
        <taxon>Marinobacteraceae</taxon>
        <taxon>Marinobacter</taxon>
    </lineage>
</organism>
<protein>
    <submittedName>
        <fullName evidence="1">Stringent starvation protein A</fullName>
    </submittedName>
</protein>
<accession>A0A352INC0</accession>
<name>A0A352INC0_9GAMM</name>
<sequence length="37" mass="4317">IELNEKQAKPLQKYMESIFSRDGFKASLSDLEEDIRS</sequence>
<dbReference type="EMBL" id="DNNA01000021">
    <property type="protein sequence ID" value="HBC32953.1"/>
    <property type="molecule type" value="Genomic_DNA"/>
</dbReference>
<dbReference type="Proteomes" id="UP000263489">
    <property type="component" value="Unassembled WGS sequence"/>
</dbReference>
<reference evidence="1 2" key="1">
    <citation type="journal article" date="2018" name="Nat. Biotechnol.">
        <title>A standardized bacterial taxonomy based on genome phylogeny substantially revises the tree of life.</title>
        <authorList>
            <person name="Parks D.H."/>
            <person name="Chuvochina M."/>
            <person name="Waite D.W."/>
            <person name="Rinke C."/>
            <person name="Skarshewski A."/>
            <person name="Chaumeil P.A."/>
            <person name="Hugenholtz P."/>
        </authorList>
    </citation>
    <scope>NUCLEOTIDE SEQUENCE [LARGE SCALE GENOMIC DNA]</scope>
    <source>
        <strain evidence="1">UBA9380</strain>
    </source>
</reference>
<gene>
    <name evidence="1" type="ORF">DC045_01215</name>
</gene>
<dbReference type="AlphaFoldDB" id="A0A352INC0"/>
<evidence type="ECO:0000313" key="2">
    <source>
        <dbReference type="Proteomes" id="UP000263489"/>
    </source>
</evidence>
<comment type="caution">
    <text evidence="1">The sequence shown here is derived from an EMBL/GenBank/DDBJ whole genome shotgun (WGS) entry which is preliminary data.</text>
</comment>
<evidence type="ECO:0000313" key="1">
    <source>
        <dbReference type="EMBL" id="HBC32953.1"/>
    </source>
</evidence>